<keyword evidence="5" id="KW-0998">Cell outer membrane</keyword>
<keyword evidence="4" id="KW-0472">Membrane</keyword>
<sequence length="477" mass="53991">MQRMKINKDMRNSIIIVLMSCCITFPAWTQSLDDYLVIAGENNPELKAYYQEYLAAMEIAPQVGSLPDPELSVGIFPSPMERFMGNQLADIRLMQMFPWFGMLATQKEEAKYMAQAKYSLFLNAKNQLFYQVKDSWYELYAIQEQIRISQENLEYLKKYETLALSKFRAASAGNSPKSAMPQNSTNTQTVSSGSSGMSSMGNSQPMSTSSPQAMNSGMSNNGIGMSDVLRIRMQIRELESSIETLKDQLTPVQIKFNKLLNREIQAPIAIPEKLEATALIWDKMVVLDSITTQNPMLQMYESELSALDQQEKMARLDGRPMFGAGVNYMPFQPRPEGNMVMGGNDMIMPMVTMTLPIYRKKTQSRIKETNYLKEATVLRKERESNMLAMEWSMAIRDLEDANRKVKLYQEQTELANQTLNLVLTSFTSNGKDFEEVLATQQILLDYQLKAILAIVQQHKSLALLESLGTGNLSGLND</sequence>
<dbReference type="InterPro" id="IPR051906">
    <property type="entry name" value="TolC-like"/>
</dbReference>
<keyword evidence="2" id="KW-1134">Transmembrane beta strand</keyword>
<dbReference type="EMBL" id="FOVW01000002">
    <property type="protein sequence ID" value="SFN80999.1"/>
    <property type="molecule type" value="Genomic_DNA"/>
</dbReference>
<evidence type="ECO:0000313" key="9">
    <source>
        <dbReference type="Proteomes" id="UP000199564"/>
    </source>
</evidence>
<protein>
    <submittedName>
        <fullName evidence="8">Outer membrane protein TolC</fullName>
    </submittedName>
</protein>
<dbReference type="SUPFAM" id="SSF56954">
    <property type="entry name" value="Outer membrane efflux proteins (OEP)"/>
    <property type="match status" value="2"/>
</dbReference>
<feature type="compositionally biased region" description="Polar residues" evidence="6">
    <location>
        <begin position="173"/>
        <end position="190"/>
    </location>
</feature>
<evidence type="ECO:0000256" key="1">
    <source>
        <dbReference type="ARBA" id="ARBA00004442"/>
    </source>
</evidence>
<organism evidence="8 9">
    <name type="scientific">Algoriphagus ornithinivorans</name>
    <dbReference type="NCBI Taxonomy" id="226506"/>
    <lineage>
        <taxon>Bacteria</taxon>
        <taxon>Pseudomonadati</taxon>
        <taxon>Bacteroidota</taxon>
        <taxon>Cytophagia</taxon>
        <taxon>Cytophagales</taxon>
        <taxon>Cyclobacteriaceae</taxon>
        <taxon>Algoriphagus</taxon>
    </lineage>
</organism>
<dbReference type="STRING" id="226506.SAMN04488519_102126"/>
<feature type="compositionally biased region" description="Polar residues" evidence="6">
    <location>
        <begin position="208"/>
        <end position="219"/>
    </location>
</feature>
<dbReference type="AlphaFoldDB" id="A0A1I5C1X5"/>
<feature type="compositionally biased region" description="Low complexity" evidence="6">
    <location>
        <begin position="191"/>
        <end position="207"/>
    </location>
</feature>
<dbReference type="GO" id="GO:1990281">
    <property type="term" value="C:efflux pump complex"/>
    <property type="evidence" value="ECO:0007669"/>
    <property type="project" value="TreeGrafter"/>
</dbReference>
<reference evidence="9" key="1">
    <citation type="submission" date="2016-10" db="EMBL/GenBank/DDBJ databases">
        <authorList>
            <person name="Varghese N."/>
            <person name="Submissions S."/>
        </authorList>
    </citation>
    <scope>NUCLEOTIDE SEQUENCE [LARGE SCALE GENOMIC DNA]</scope>
    <source>
        <strain evidence="9">DSM 15282</strain>
    </source>
</reference>
<dbReference type="PANTHER" id="PTHR30026:SF20">
    <property type="entry name" value="OUTER MEMBRANE PROTEIN TOLC"/>
    <property type="match status" value="1"/>
</dbReference>
<dbReference type="GO" id="GO:0015562">
    <property type="term" value="F:efflux transmembrane transporter activity"/>
    <property type="evidence" value="ECO:0007669"/>
    <property type="project" value="InterPro"/>
</dbReference>
<dbReference type="GO" id="GO:0009279">
    <property type="term" value="C:cell outer membrane"/>
    <property type="evidence" value="ECO:0007669"/>
    <property type="project" value="UniProtKB-SubCell"/>
</dbReference>
<dbReference type="GO" id="GO:0015288">
    <property type="term" value="F:porin activity"/>
    <property type="evidence" value="ECO:0007669"/>
    <property type="project" value="TreeGrafter"/>
</dbReference>
<evidence type="ECO:0000256" key="4">
    <source>
        <dbReference type="ARBA" id="ARBA00023136"/>
    </source>
</evidence>
<dbReference type="PANTHER" id="PTHR30026">
    <property type="entry name" value="OUTER MEMBRANE PROTEIN TOLC"/>
    <property type="match status" value="1"/>
</dbReference>
<evidence type="ECO:0000256" key="6">
    <source>
        <dbReference type="SAM" id="MobiDB-lite"/>
    </source>
</evidence>
<name>A0A1I5C1X5_9BACT</name>
<feature type="chain" id="PRO_5011487742" evidence="7">
    <location>
        <begin position="30"/>
        <end position="477"/>
    </location>
</feature>
<feature type="signal peptide" evidence="7">
    <location>
        <begin position="1"/>
        <end position="29"/>
    </location>
</feature>
<feature type="region of interest" description="Disordered" evidence="6">
    <location>
        <begin position="173"/>
        <end position="219"/>
    </location>
</feature>
<keyword evidence="3" id="KW-0812">Transmembrane</keyword>
<gene>
    <name evidence="8" type="ORF">SAMN04488519_102126</name>
</gene>
<accession>A0A1I5C1X5</accession>
<evidence type="ECO:0000256" key="3">
    <source>
        <dbReference type="ARBA" id="ARBA00022692"/>
    </source>
</evidence>
<evidence type="ECO:0000313" key="8">
    <source>
        <dbReference type="EMBL" id="SFN80999.1"/>
    </source>
</evidence>
<dbReference type="Proteomes" id="UP000199564">
    <property type="component" value="Unassembled WGS sequence"/>
</dbReference>
<evidence type="ECO:0000256" key="5">
    <source>
        <dbReference type="ARBA" id="ARBA00023237"/>
    </source>
</evidence>
<dbReference type="Gene3D" id="1.20.1600.10">
    <property type="entry name" value="Outer membrane efflux proteins (OEP)"/>
    <property type="match status" value="2"/>
</dbReference>
<comment type="subcellular location">
    <subcellularLocation>
        <location evidence="1">Cell outer membrane</location>
    </subcellularLocation>
</comment>
<keyword evidence="9" id="KW-1185">Reference proteome</keyword>
<evidence type="ECO:0000256" key="7">
    <source>
        <dbReference type="SAM" id="SignalP"/>
    </source>
</evidence>
<evidence type="ECO:0000256" key="2">
    <source>
        <dbReference type="ARBA" id="ARBA00022452"/>
    </source>
</evidence>
<proteinExistence type="predicted"/>
<keyword evidence="7" id="KW-0732">Signal</keyword>